<gene>
    <name evidence="3" type="primary">LOC108017837</name>
</gene>
<evidence type="ECO:0000256" key="1">
    <source>
        <dbReference type="SAM" id="MobiDB-lite"/>
    </source>
</evidence>
<name>A0AB39ZPV2_DROSZ</name>
<keyword evidence="2" id="KW-1185">Reference proteome</keyword>
<protein>
    <recommendedName>
        <fullName evidence="4">Ataxin-2 C-terminal domain-containing protein</fullName>
    </recommendedName>
</protein>
<feature type="compositionally biased region" description="Polar residues" evidence="1">
    <location>
        <begin position="469"/>
        <end position="484"/>
    </location>
</feature>
<accession>A0AB39ZPV2</accession>
<sequence length="568" mass="62415">MEQIFAFPSHGMGLGLVQMPLQNTVPTAAEYSLNPNAVEFVPSYRQRSELPSTETKTEATSTTTLLHPEIVGDAVNRVDNGFQVKRQLFDLLSQLGDEQMPLDEISVGLLPRGQGLTMTFTTKQADQQLQPPDPMSSIIHERQSLQLAVGDQQKLASRPESVLVAQFLIRVNDILSEKYEYSGDVSVCPKCTLCSNRSYTELEIEHQIEGIKAFEKFFTFTESTRYQDLVSHKAFKELCHKLGLIVSRDQIHINRADSRVSTVVPPPTAQSSSVTVCMSNNEMEPGVEADAYAGDDESQMHGSDLTPRGCPGPSIPTEYVRGKLYRYEDSEGSQLVNQLNEAHQSTEPMMIDDFHLDVSPTTPAQSIMSTSVPSTFPRVYKSAKAKCSARGAGSSGLHCGSQLPRSSVFGRSLMQSVQNTPSTLQKLQTTTVGGHIQPGSTGQRKLQMEPSLHGAVRKLNRLNSAKSGCVHQQSGNMSAVQTGRVSRPGKATNSVQKQQSNHTCKAGKSTASNRMGTPTPKQPHGTAQRMIPRSTNASMMRQTEVKRRMSLMRGDSDADLLYNEYLFK</sequence>
<dbReference type="Pfam" id="PF07145">
    <property type="entry name" value="PAM2"/>
    <property type="match status" value="1"/>
</dbReference>
<reference evidence="3" key="1">
    <citation type="submission" date="2025-08" db="UniProtKB">
        <authorList>
            <consortium name="RefSeq"/>
        </authorList>
    </citation>
    <scope>IDENTIFICATION</scope>
</reference>
<dbReference type="RefSeq" id="XP_016940482.3">
    <property type="nucleotide sequence ID" value="XM_017084993.4"/>
</dbReference>
<organism evidence="2 3">
    <name type="scientific">Drosophila suzukii</name>
    <name type="common">Spotted-wing drosophila fruit fly</name>
    <dbReference type="NCBI Taxonomy" id="28584"/>
    <lineage>
        <taxon>Eukaryota</taxon>
        <taxon>Metazoa</taxon>
        <taxon>Ecdysozoa</taxon>
        <taxon>Arthropoda</taxon>
        <taxon>Hexapoda</taxon>
        <taxon>Insecta</taxon>
        <taxon>Pterygota</taxon>
        <taxon>Neoptera</taxon>
        <taxon>Endopterygota</taxon>
        <taxon>Diptera</taxon>
        <taxon>Brachycera</taxon>
        <taxon>Muscomorpha</taxon>
        <taxon>Ephydroidea</taxon>
        <taxon>Drosophilidae</taxon>
        <taxon>Drosophila</taxon>
        <taxon>Sophophora</taxon>
    </lineage>
</organism>
<feature type="compositionally biased region" description="Polar residues" evidence="1">
    <location>
        <begin position="491"/>
        <end position="516"/>
    </location>
</feature>
<proteinExistence type="predicted"/>
<evidence type="ECO:0000313" key="2">
    <source>
        <dbReference type="Proteomes" id="UP001652628"/>
    </source>
</evidence>
<dbReference type="AlphaFoldDB" id="A0AB39ZPV2"/>
<evidence type="ECO:0008006" key="4">
    <source>
        <dbReference type="Google" id="ProtNLM"/>
    </source>
</evidence>
<dbReference type="InterPro" id="IPR009818">
    <property type="entry name" value="PAM2_motif"/>
</dbReference>
<evidence type="ECO:0000313" key="3">
    <source>
        <dbReference type="RefSeq" id="XP_016940482.3"/>
    </source>
</evidence>
<dbReference type="GeneID" id="108017837"/>
<dbReference type="Proteomes" id="UP001652628">
    <property type="component" value="Chromosome 2L"/>
</dbReference>
<feature type="region of interest" description="Disordered" evidence="1">
    <location>
        <begin position="469"/>
        <end position="528"/>
    </location>
</feature>